<evidence type="ECO:0000256" key="4">
    <source>
        <dbReference type="ARBA" id="ARBA00022840"/>
    </source>
</evidence>
<keyword evidence="3" id="KW-0547">Nucleotide-binding</keyword>
<dbReference type="InterPro" id="IPR010488">
    <property type="entry name" value="Zeta_toxin_domain"/>
</dbReference>
<comment type="similarity">
    <text evidence="1">Belongs to the zeta toxin family.</text>
</comment>
<evidence type="ECO:0000313" key="10">
    <source>
        <dbReference type="Proteomes" id="UP000321234"/>
    </source>
</evidence>
<evidence type="ECO:0000313" key="9">
    <source>
        <dbReference type="EMBL" id="TXR52439.1"/>
    </source>
</evidence>
<accession>A0A5C8Z578</accession>
<sequence>MSDLDAQVAAHMAQVRRLSRAGGPLSVEGSTATTNVGAWFRGGEPTPLRRRLHRQLLVEANAGARADQERHAIVMAGPPGAGKSTVRVPFMAAEGLDPASYTVIDADHFKEGLVHAALADGSYERFIKPSEIRQLEAAGERFFPLEMSALLQEESGLLARAQQRQLLRAGANVIIDTVLSNPDKAVELGGRLEAMGYTVTVLDVEVSAELSQARIEHRWALAYREALTGVGSAGGGRWVPSEYARQVFDGPQGPGGPSRSEAAAAGLAQTCPAVLRYQVLRTPGGREQVLQGQPQLEVDLARSGPGGPLQPVARSTRSVAAPTAPGDGRQSSAPVQSGRTDPPRGPASMSLADRVTRQAQFREAAQRSAAAPGWTSPAGRGPNLSPGGKPRGPGGSR</sequence>
<gene>
    <name evidence="9" type="ORF">FMM08_19790</name>
</gene>
<evidence type="ECO:0000256" key="2">
    <source>
        <dbReference type="ARBA" id="ARBA00011963"/>
    </source>
</evidence>
<dbReference type="InterPro" id="IPR027417">
    <property type="entry name" value="P-loop_NTPase"/>
</dbReference>
<dbReference type="Gene3D" id="3.40.50.300">
    <property type="entry name" value="P-loop containing nucleotide triphosphate hydrolases"/>
    <property type="match status" value="1"/>
</dbReference>
<dbReference type="Proteomes" id="UP000321234">
    <property type="component" value="Unassembled WGS sequence"/>
</dbReference>
<evidence type="ECO:0000256" key="7">
    <source>
        <dbReference type="SAM" id="MobiDB-lite"/>
    </source>
</evidence>
<dbReference type="EC" id="2.7.1.176" evidence="2"/>
<dbReference type="GO" id="GO:0005524">
    <property type="term" value="F:ATP binding"/>
    <property type="evidence" value="ECO:0007669"/>
    <property type="project" value="UniProtKB-KW"/>
</dbReference>
<dbReference type="RefSeq" id="WP_147928097.1">
    <property type="nucleotide sequence ID" value="NZ_VKAC01000014.1"/>
</dbReference>
<dbReference type="SUPFAM" id="SSF52540">
    <property type="entry name" value="P-loop containing nucleoside triphosphate hydrolases"/>
    <property type="match status" value="1"/>
</dbReference>
<evidence type="ECO:0000256" key="6">
    <source>
        <dbReference type="ARBA" id="ARBA00048178"/>
    </source>
</evidence>
<reference evidence="9 10" key="1">
    <citation type="submission" date="2019-07" db="EMBL/GenBank/DDBJ databases">
        <title>Quadrisphaera sp. strain DD2A genome sequencing and assembly.</title>
        <authorList>
            <person name="Kim I."/>
        </authorList>
    </citation>
    <scope>NUCLEOTIDE SEQUENCE [LARGE SCALE GENOMIC DNA]</scope>
    <source>
        <strain evidence="9 10">DD2A</strain>
    </source>
</reference>
<comment type="catalytic activity">
    <reaction evidence="6">
        <text>UDP-N-acetyl-alpha-D-glucosamine + ATP = UDP-N-acetyl-alpha-D-glucosamine 3'-phosphate + ADP + H(+)</text>
        <dbReference type="Rhea" id="RHEA:32671"/>
        <dbReference type="ChEBI" id="CHEBI:15378"/>
        <dbReference type="ChEBI" id="CHEBI:30616"/>
        <dbReference type="ChEBI" id="CHEBI:57705"/>
        <dbReference type="ChEBI" id="CHEBI:64353"/>
        <dbReference type="ChEBI" id="CHEBI:456216"/>
        <dbReference type="EC" id="2.7.1.176"/>
    </reaction>
</comment>
<evidence type="ECO:0000256" key="5">
    <source>
        <dbReference type="ARBA" id="ARBA00032897"/>
    </source>
</evidence>
<comment type="caution">
    <text evidence="9">The sequence shown here is derived from an EMBL/GenBank/DDBJ whole genome shotgun (WGS) entry which is preliminary data.</text>
</comment>
<protein>
    <recommendedName>
        <fullName evidence="5">UDP-N-acetylglucosamine kinase</fullName>
        <ecNumber evidence="2">2.7.1.176</ecNumber>
    </recommendedName>
    <alternativeName>
        <fullName evidence="5">UDP-N-acetylglucosamine kinase</fullName>
    </alternativeName>
</protein>
<organism evidence="9 10">
    <name type="scientific">Quadrisphaera setariae</name>
    <dbReference type="NCBI Taxonomy" id="2593304"/>
    <lineage>
        <taxon>Bacteria</taxon>
        <taxon>Bacillati</taxon>
        <taxon>Actinomycetota</taxon>
        <taxon>Actinomycetes</taxon>
        <taxon>Kineosporiales</taxon>
        <taxon>Kineosporiaceae</taxon>
        <taxon>Quadrisphaera</taxon>
    </lineage>
</organism>
<evidence type="ECO:0000256" key="1">
    <source>
        <dbReference type="ARBA" id="ARBA00009104"/>
    </source>
</evidence>
<feature type="region of interest" description="Disordered" evidence="7">
    <location>
        <begin position="299"/>
        <end position="397"/>
    </location>
</feature>
<evidence type="ECO:0000259" key="8">
    <source>
        <dbReference type="Pfam" id="PF06414"/>
    </source>
</evidence>
<dbReference type="AlphaFoldDB" id="A0A5C8Z578"/>
<dbReference type="OrthoDB" id="4451554at2"/>
<keyword evidence="4" id="KW-0067">ATP-binding</keyword>
<dbReference type="GO" id="GO:0016301">
    <property type="term" value="F:kinase activity"/>
    <property type="evidence" value="ECO:0007669"/>
    <property type="project" value="InterPro"/>
</dbReference>
<feature type="domain" description="Zeta toxin" evidence="8">
    <location>
        <begin position="145"/>
        <end position="249"/>
    </location>
</feature>
<feature type="compositionally biased region" description="Polar residues" evidence="7">
    <location>
        <begin position="329"/>
        <end position="339"/>
    </location>
</feature>
<keyword evidence="10" id="KW-1185">Reference proteome</keyword>
<proteinExistence type="inferred from homology"/>
<evidence type="ECO:0000256" key="3">
    <source>
        <dbReference type="ARBA" id="ARBA00022741"/>
    </source>
</evidence>
<dbReference type="Pfam" id="PF06414">
    <property type="entry name" value="Zeta_toxin"/>
    <property type="match status" value="1"/>
</dbReference>
<name>A0A5C8Z578_9ACTN</name>
<dbReference type="EMBL" id="VKAC01000014">
    <property type="protein sequence ID" value="TXR52439.1"/>
    <property type="molecule type" value="Genomic_DNA"/>
</dbReference>